<evidence type="ECO:0000256" key="6">
    <source>
        <dbReference type="ARBA" id="ARBA00023034"/>
    </source>
</evidence>
<keyword evidence="7 8" id="KW-0472">Membrane</keyword>
<dbReference type="GO" id="GO:0000139">
    <property type="term" value="C:Golgi membrane"/>
    <property type="evidence" value="ECO:0007669"/>
    <property type="project" value="UniProtKB-SubCell"/>
</dbReference>
<accession>F0VK55</accession>
<dbReference type="GO" id="GO:0000149">
    <property type="term" value="F:SNARE binding"/>
    <property type="evidence" value="ECO:0007669"/>
    <property type="project" value="TreeGrafter"/>
</dbReference>
<dbReference type="InterPro" id="IPR027027">
    <property type="entry name" value="GOSR2/Membrin/Bos1"/>
</dbReference>
<dbReference type="eggNOG" id="KOG3251">
    <property type="taxonomic scope" value="Eukaryota"/>
</dbReference>
<keyword evidence="2 8" id="KW-0813">Transport</keyword>
<evidence type="ECO:0000256" key="7">
    <source>
        <dbReference type="ARBA" id="ARBA00023136"/>
    </source>
</evidence>
<dbReference type="GeneID" id="13442387"/>
<keyword evidence="5 9" id="KW-1133">Transmembrane helix</keyword>
<dbReference type="GO" id="GO:0012507">
    <property type="term" value="C:ER to Golgi transport vesicle membrane"/>
    <property type="evidence" value="ECO:0007669"/>
    <property type="project" value="TreeGrafter"/>
</dbReference>
<evidence type="ECO:0000256" key="1">
    <source>
        <dbReference type="ARBA" id="ARBA00004409"/>
    </source>
</evidence>
<evidence type="ECO:0000256" key="9">
    <source>
        <dbReference type="SAM" id="Phobius"/>
    </source>
</evidence>
<evidence type="ECO:0000256" key="5">
    <source>
        <dbReference type="ARBA" id="ARBA00022989"/>
    </source>
</evidence>
<keyword evidence="6" id="KW-0333">Golgi apparatus</keyword>
<dbReference type="OrthoDB" id="158360at2759"/>
<dbReference type="EMBL" id="LN714485">
    <property type="protein sequence ID" value="CEL69168.1"/>
    <property type="molecule type" value="Genomic_DNA"/>
</dbReference>
<evidence type="ECO:0000313" key="11">
    <source>
        <dbReference type="EMBL" id="CEL69168.1"/>
    </source>
</evidence>
<keyword evidence="4 8" id="KW-0653">Protein transport</keyword>
<dbReference type="GO" id="GO:0031201">
    <property type="term" value="C:SNARE complex"/>
    <property type="evidence" value="ECO:0007669"/>
    <property type="project" value="TreeGrafter"/>
</dbReference>
<evidence type="ECO:0000313" key="10">
    <source>
        <dbReference type="EMBL" id="CBZ54456.1"/>
    </source>
</evidence>
<evidence type="ECO:0000256" key="4">
    <source>
        <dbReference type="ARBA" id="ARBA00022927"/>
    </source>
</evidence>
<feature type="transmembrane region" description="Helical" evidence="9">
    <location>
        <begin position="213"/>
        <end position="232"/>
    </location>
</feature>
<organism evidence="10 12">
    <name type="scientific">Neospora caninum (strain Liverpool)</name>
    <dbReference type="NCBI Taxonomy" id="572307"/>
    <lineage>
        <taxon>Eukaryota</taxon>
        <taxon>Sar</taxon>
        <taxon>Alveolata</taxon>
        <taxon>Apicomplexa</taxon>
        <taxon>Conoidasida</taxon>
        <taxon>Coccidia</taxon>
        <taxon>Eucoccidiorida</taxon>
        <taxon>Eimeriorina</taxon>
        <taxon>Sarcocystidae</taxon>
        <taxon>Neospora</taxon>
    </lineage>
</organism>
<dbReference type="GO" id="GO:0006906">
    <property type="term" value="P:vesicle fusion"/>
    <property type="evidence" value="ECO:0007669"/>
    <property type="project" value="TreeGrafter"/>
</dbReference>
<dbReference type="GO" id="GO:0005484">
    <property type="term" value="F:SNAP receptor activity"/>
    <property type="evidence" value="ECO:0007669"/>
    <property type="project" value="InterPro"/>
</dbReference>
<dbReference type="Pfam" id="PF12352">
    <property type="entry name" value="V-SNARE_C"/>
    <property type="match status" value="1"/>
</dbReference>
<dbReference type="AlphaFoldDB" id="F0VK55"/>
<dbReference type="PANTHER" id="PTHR21230">
    <property type="entry name" value="VESICLE TRANSPORT V-SNARE PROTEIN VTI1-RELATED"/>
    <property type="match status" value="1"/>
</dbReference>
<evidence type="ECO:0000313" key="12">
    <source>
        <dbReference type="Proteomes" id="UP000007494"/>
    </source>
</evidence>
<comment type="subcellular location">
    <subcellularLocation>
        <location evidence="1">Golgi apparatus membrane</location>
        <topology evidence="1">Single-pass type IV membrane protein</topology>
    </subcellularLocation>
</comment>
<dbReference type="Proteomes" id="UP000007494">
    <property type="component" value="Chromosome X"/>
</dbReference>
<keyword evidence="3 9" id="KW-0812">Transmembrane</keyword>
<protein>
    <submittedName>
        <fullName evidence="11">Golgi SNARE protein, putative</fullName>
    </submittedName>
</protein>
<evidence type="ECO:0000256" key="2">
    <source>
        <dbReference type="ARBA" id="ARBA00022448"/>
    </source>
</evidence>
<dbReference type="EMBL" id="FR823391">
    <property type="protein sequence ID" value="CBZ54456.1"/>
    <property type="molecule type" value="Genomic_DNA"/>
</dbReference>
<proteinExistence type="predicted"/>
<name>F0VK55_NEOCL</name>
<dbReference type="GO" id="GO:0005789">
    <property type="term" value="C:endoplasmic reticulum membrane"/>
    <property type="evidence" value="ECO:0007669"/>
    <property type="project" value="TreeGrafter"/>
</dbReference>
<reference evidence="11" key="4">
    <citation type="journal article" date="2015" name="PLoS ONE">
        <title>Comprehensive Evaluation of Toxoplasma gondii VEG and Neospora caninum LIV Genomes with Tachyzoite Stage Transcriptome and Proteome Defines Novel Transcript Features.</title>
        <authorList>
            <person name="Ramaprasad A."/>
            <person name="Mourier T."/>
            <person name="Naeem R."/>
            <person name="Malas T.B."/>
            <person name="Moussa E."/>
            <person name="Panigrahi A."/>
            <person name="Vermont S.J."/>
            <person name="Otto T.D."/>
            <person name="Wastling J."/>
            <person name="Pain A."/>
        </authorList>
    </citation>
    <scope>NUCLEOTIDE SEQUENCE</scope>
    <source>
        <strain evidence="11">Liverpool</strain>
    </source>
</reference>
<evidence type="ECO:0000256" key="8">
    <source>
        <dbReference type="PIRNR" id="PIRNR028865"/>
    </source>
</evidence>
<sequence>MDPSGSAESLSTLYPACTACRKRVDALLASFEAPLAGAAAGASPASVAAQQQLMALTQQLAREVARLESVFERERATLPSQQAALWRRRIAVLREDTHAVQNAVDVHLGSVHRRQVEERRQREALFDARRFRGAEETRAAELSFAREREKLEESRSALDAILAQGRGVLDKMVHQNSVLKSAKRKILDMTTSAGLSASVLGAVSRREATDRRLVWGGMLFTLLFFFLLYRYVHGNGSDAAETAWESAAAPDA</sequence>
<dbReference type="VEuPathDB" id="ToxoDB:NCLIV_048850"/>
<gene>
    <name evidence="11" type="ORF">BN1204_048850_1</name>
    <name evidence="10" type="ORF">NCLIV_048850</name>
</gene>
<keyword evidence="12" id="KW-1185">Reference proteome</keyword>
<dbReference type="GO" id="GO:0015031">
    <property type="term" value="P:protein transport"/>
    <property type="evidence" value="ECO:0007669"/>
    <property type="project" value="UniProtKB-KW"/>
</dbReference>
<dbReference type="RefSeq" id="XP_003884486.1">
    <property type="nucleotide sequence ID" value="XM_003884437.1"/>
</dbReference>
<reference evidence="12" key="3">
    <citation type="journal article" date="2012" name="PLoS Pathog.">
        <title>Comparative genomics of the apicomplexan parasites Toxoplasma gondii and Neospora caninum: Coccidia differing in host range and transmission strategy.</title>
        <authorList>
            <person name="Reid A.J."/>
            <person name="Vermont S.J."/>
            <person name="Cotton J.A."/>
            <person name="Harris D."/>
            <person name="Hill-Cawthorne G.A."/>
            <person name="Konen-Waisman S."/>
            <person name="Latham S.M."/>
            <person name="Mourier T."/>
            <person name="Norton R."/>
            <person name="Quail M.A."/>
            <person name="Sanders M."/>
            <person name="Shanmugam D."/>
            <person name="Sohal A."/>
            <person name="Wasmuth J.D."/>
            <person name="Brunk B."/>
            <person name="Grigg M.E."/>
            <person name="Howard J.C."/>
            <person name="Parkinson J."/>
            <person name="Roos D.S."/>
            <person name="Trees A.J."/>
            <person name="Berriman M."/>
            <person name="Pain A."/>
            <person name="Wastling J.M."/>
        </authorList>
    </citation>
    <scope>NUCLEOTIDE SEQUENCE [LARGE SCALE GENOMIC DNA]</scope>
    <source>
        <strain evidence="12">Liverpool</strain>
    </source>
</reference>
<evidence type="ECO:0000256" key="3">
    <source>
        <dbReference type="ARBA" id="ARBA00022692"/>
    </source>
</evidence>
<reference evidence="10" key="2">
    <citation type="submission" date="2011-03" db="EMBL/GenBank/DDBJ databases">
        <title>Comparative genomics and transcriptomics of Neospora caninum and Toxoplasma gondii.</title>
        <authorList>
            <person name="Reid A.J."/>
            <person name="Sohal A."/>
            <person name="Harris D."/>
            <person name="Quail M."/>
            <person name="Sanders M."/>
            <person name="Berriman M."/>
            <person name="Wastling J.M."/>
            <person name="Pain A."/>
        </authorList>
    </citation>
    <scope>NUCLEOTIDE SEQUENCE</scope>
    <source>
        <strain evidence="10">Liverpool</strain>
    </source>
</reference>
<dbReference type="OMA" id="LKYDSRH"/>
<dbReference type="PIRSF" id="PIRSF028865">
    <property type="entry name" value="Membrin-2"/>
    <property type="match status" value="1"/>
</dbReference>
<dbReference type="PANTHER" id="PTHR21230:SF1">
    <property type="entry name" value="GOLGI SNAP RECEPTOR COMPLEX MEMBER 2"/>
    <property type="match status" value="1"/>
</dbReference>
<dbReference type="InParanoid" id="F0VK55"/>
<dbReference type="GO" id="GO:0031902">
    <property type="term" value="C:late endosome membrane"/>
    <property type="evidence" value="ECO:0007669"/>
    <property type="project" value="TreeGrafter"/>
</dbReference>
<reference evidence="10" key="1">
    <citation type="submission" date="2011-02" db="EMBL/GenBank/DDBJ databases">
        <authorList>
            <person name="Aslett M."/>
        </authorList>
    </citation>
    <scope>NUCLEOTIDE SEQUENCE</scope>
    <source>
        <strain evidence="10">Liverpool</strain>
    </source>
</reference>